<evidence type="ECO:0000256" key="1">
    <source>
        <dbReference type="ARBA" id="ARBA00022741"/>
    </source>
</evidence>
<dbReference type="InterPro" id="IPR017441">
    <property type="entry name" value="Protein_kinase_ATP_BS"/>
</dbReference>
<dbReference type="InterPro" id="IPR000719">
    <property type="entry name" value="Prot_kinase_dom"/>
</dbReference>
<dbReference type="InterPro" id="IPR008271">
    <property type="entry name" value="Ser/Thr_kinase_AS"/>
</dbReference>
<dbReference type="PANTHER" id="PTHR24346">
    <property type="entry name" value="MAP/MICROTUBULE AFFINITY-REGULATING KINASE"/>
    <property type="match status" value="1"/>
</dbReference>
<feature type="region of interest" description="Disordered" evidence="4">
    <location>
        <begin position="360"/>
        <end position="444"/>
    </location>
</feature>
<dbReference type="Proteomes" id="UP000837857">
    <property type="component" value="Chromosome 14"/>
</dbReference>
<dbReference type="EMBL" id="OW152826">
    <property type="protein sequence ID" value="CAH2042728.1"/>
    <property type="molecule type" value="Genomic_DNA"/>
</dbReference>
<dbReference type="Gene3D" id="1.10.510.10">
    <property type="entry name" value="Transferase(Phosphotransferase) domain 1"/>
    <property type="match status" value="1"/>
</dbReference>
<feature type="binding site" evidence="3">
    <location>
        <position position="46"/>
    </location>
    <ligand>
        <name>ATP</name>
        <dbReference type="ChEBI" id="CHEBI:30616"/>
    </ligand>
</feature>
<evidence type="ECO:0000256" key="3">
    <source>
        <dbReference type="PROSITE-ProRule" id="PRU10141"/>
    </source>
</evidence>
<name>A0ABN8I185_9NEOP</name>
<dbReference type="PROSITE" id="PS00108">
    <property type="entry name" value="PROTEIN_KINASE_ST"/>
    <property type="match status" value="1"/>
</dbReference>
<keyword evidence="2 3" id="KW-0067">ATP-binding</keyword>
<dbReference type="PROSITE" id="PS50011">
    <property type="entry name" value="PROTEIN_KINASE_DOM"/>
    <property type="match status" value="1"/>
</dbReference>
<evidence type="ECO:0000313" key="7">
    <source>
        <dbReference type="Proteomes" id="UP000837857"/>
    </source>
</evidence>
<sequence length="790" mass="85715">MANITRKGQVYSVGNYLMTGKVLGKGHFARVEEATHRIIGKKVAIKIIDLTCIKEEYARRNLHREPKVMAKLRHPCIAALYETMMHGPRLYVVMEAAGGGDLCAYVLSSRGTTRGLAEGRARALAAQLVSAVRHMHARGVVHRDLKMENIMLDSTKQFIKIVDFGLSNVWNVSGALRTPCGSLEYAAPELFVDGRRYGPEVDLWSIGVIVYGMVTGSLPFTDAGVKEGQSRPQLRAAIARGFTRKQRTALACVSSECKTFIQHLLEPNVELRMKIEEAARHRWIRKPGMRMKTHPLTAPEAKINREICNQVAELCGQTRVDVISEIKADPFGPVAGMYNIKTHLHQMNAVAGADMLWSTNTAEARPPSPPGYRARSELEASTGNRRRGPRTAAQRVRQTHGHIDPAQDAKQRPNEKIADRLKHPTQDAVRQRPSEKTADRARDATKGQALDAALISAAPLHRCVSRKSIAAYDGGDCAANPRLPSIEEHSSADVDEARRDPRRFACGAILRRLNGQEDRNLRLGSCHVEHKRSDFYRRAGDGLPSWRASGAVPTPPARLLIQTAATGIKRASLGNIISPHSSTKSHCKSERAMPVGWFSNGGQSGREAIHTRIRRTAPMNRDIKMSRSSITGKSSAHMRRSGNGSIRDRECVGDPREFSDRGRADNGWGLVGAGGLRMQGLVYAGASGYGGLWVLGVCACGGLWIRGLVGAGGLRMQGLVGAGGLRMRGLVDTGACGCWGFAHAGACGYGGLWVLGVCACGGLWIRGLVGAGGLCMQGLWVLGVCVCRGL</sequence>
<dbReference type="PANTHER" id="PTHR24346:SF79">
    <property type="entry name" value="PROTEIN KINASE DOMAIN-CONTAINING PROTEIN"/>
    <property type="match status" value="1"/>
</dbReference>
<feature type="non-terminal residue" evidence="6">
    <location>
        <position position="1"/>
    </location>
</feature>
<evidence type="ECO:0000256" key="4">
    <source>
        <dbReference type="SAM" id="MobiDB-lite"/>
    </source>
</evidence>
<dbReference type="Pfam" id="PF00069">
    <property type="entry name" value="Pkinase"/>
    <property type="match status" value="1"/>
</dbReference>
<dbReference type="SMART" id="SM00220">
    <property type="entry name" value="S_TKc"/>
    <property type="match status" value="1"/>
</dbReference>
<protein>
    <recommendedName>
        <fullName evidence="5">Protein kinase domain-containing protein</fullName>
    </recommendedName>
</protein>
<reference evidence="6" key="1">
    <citation type="submission" date="2022-03" db="EMBL/GenBank/DDBJ databases">
        <authorList>
            <person name="Martin H S."/>
        </authorList>
    </citation>
    <scope>NUCLEOTIDE SEQUENCE</scope>
</reference>
<organism evidence="6 7">
    <name type="scientific">Iphiclides podalirius</name>
    <name type="common">scarce swallowtail</name>
    <dbReference type="NCBI Taxonomy" id="110791"/>
    <lineage>
        <taxon>Eukaryota</taxon>
        <taxon>Metazoa</taxon>
        <taxon>Ecdysozoa</taxon>
        <taxon>Arthropoda</taxon>
        <taxon>Hexapoda</taxon>
        <taxon>Insecta</taxon>
        <taxon>Pterygota</taxon>
        <taxon>Neoptera</taxon>
        <taxon>Endopterygota</taxon>
        <taxon>Lepidoptera</taxon>
        <taxon>Glossata</taxon>
        <taxon>Ditrysia</taxon>
        <taxon>Papilionoidea</taxon>
        <taxon>Papilionidae</taxon>
        <taxon>Papilioninae</taxon>
        <taxon>Iphiclides</taxon>
    </lineage>
</organism>
<keyword evidence="7" id="KW-1185">Reference proteome</keyword>
<feature type="domain" description="Protein kinase" evidence="5">
    <location>
        <begin position="17"/>
        <end position="284"/>
    </location>
</feature>
<evidence type="ECO:0000313" key="6">
    <source>
        <dbReference type="EMBL" id="CAH2042728.1"/>
    </source>
</evidence>
<dbReference type="SUPFAM" id="SSF56112">
    <property type="entry name" value="Protein kinase-like (PK-like)"/>
    <property type="match status" value="1"/>
</dbReference>
<feature type="region of interest" description="Disordered" evidence="4">
    <location>
        <begin position="628"/>
        <end position="649"/>
    </location>
</feature>
<gene>
    <name evidence="6" type="ORF">IPOD504_LOCUS4043</name>
</gene>
<feature type="compositionally biased region" description="Basic and acidic residues" evidence="4">
    <location>
        <begin position="401"/>
        <end position="444"/>
    </location>
</feature>
<evidence type="ECO:0000259" key="5">
    <source>
        <dbReference type="PROSITE" id="PS50011"/>
    </source>
</evidence>
<dbReference type="InterPro" id="IPR011009">
    <property type="entry name" value="Kinase-like_dom_sf"/>
</dbReference>
<evidence type="ECO:0000256" key="2">
    <source>
        <dbReference type="ARBA" id="ARBA00022840"/>
    </source>
</evidence>
<keyword evidence="1 3" id="KW-0547">Nucleotide-binding</keyword>
<accession>A0ABN8I185</accession>
<proteinExistence type="predicted"/>
<dbReference type="PROSITE" id="PS00107">
    <property type="entry name" value="PROTEIN_KINASE_ATP"/>
    <property type="match status" value="1"/>
</dbReference>